<name>A0ABY5HJG5_9GAMM</name>
<dbReference type="Proteomes" id="UP001058461">
    <property type="component" value="Chromosome"/>
</dbReference>
<organism evidence="1 2">
    <name type="scientific">Marinobacterium rhizophilum</name>
    <dbReference type="NCBI Taxonomy" id="420402"/>
    <lineage>
        <taxon>Bacteria</taxon>
        <taxon>Pseudomonadati</taxon>
        <taxon>Pseudomonadota</taxon>
        <taxon>Gammaproteobacteria</taxon>
        <taxon>Oceanospirillales</taxon>
        <taxon>Oceanospirillaceae</taxon>
        <taxon>Marinobacterium</taxon>
    </lineage>
</organism>
<evidence type="ECO:0000313" key="2">
    <source>
        <dbReference type="Proteomes" id="UP001058461"/>
    </source>
</evidence>
<dbReference type="RefSeq" id="WP_255854614.1">
    <property type="nucleotide sequence ID" value="NZ_CP073347.1"/>
</dbReference>
<keyword evidence="2" id="KW-1185">Reference proteome</keyword>
<protein>
    <submittedName>
        <fullName evidence="1">Uncharacterized protein</fullName>
    </submittedName>
</protein>
<accession>A0ABY5HJG5</accession>
<proteinExistence type="predicted"/>
<reference evidence="1" key="1">
    <citation type="submission" date="2021-04" db="EMBL/GenBank/DDBJ databases">
        <title>Oceanospirillales bacteria with DddD are important DMSP degraders in coastal seawater.</title>
        <authorList>
            <person name="Liu J."/>
        </authorList>
    </citation>
    <scope>NUCLEOTIDE SEQUENCE</scope>
    <source>
        <strain evidence="1">D13-1</strain>
    </source>
</reference>
<sequence length="225" mass="26084">MNTGTAVDPNHIMKHNREQINEFWQQVEQTIDLLLHSQQESHFEADMLLNQYSDILREIDSNLTFHFERDEDEGPVEMIFGCDGYPESIGMVLSLVGAAPKLSGIQFKAFNHRYDPVPGFINVGDEYCELTDYWFALRLVDAKLRLEVYMDDVPKELDLDPRVEAVMIFLDALIGEYELMTRIWSLDWLERPADPRDYGLRPLAELREVFDRDKAAVAPIGMTMH</sequence>
<evidence type="ECO:0000313" key="1">
    <source>
        <dbReference type="EMBL" id="UTW12523.1"/>
    </source>
</evidence>
<dbReference type="EMBL" id="CP073347">
    <property type="protein sequence ID" value="UTW12523.1"/>
    <property type="molecule type" value="Genomic_DNA"/>
</dbReference>
<gene>
    <name evidence="1" type="ORF">KDW95_02225</name>
</gene>